<dbReference type="SMART" id="SM00458">
    <property type="entry name" value="RICIN"/>
    <property type="match status" value="1"/>
</dbReference>
<dbReference type="InterPro" id="IPR000772">
    <property type="entry name" value="Ricin_B_lectin"/>
</dbReference>
<evidence type="ECO:0000256" key="1">
    <source>
        <dbReference type="SAM" id="SignalP"/>
    </source>
</evidence>
<name>A0A1H2WDG2_9PSEU</name>
<evidence type="ECO:0000313" key="3">
    <source>
        <dbReference type="EMBL" id="SDW78581.1"/>
    </source>
</evidence>
<keyword evidence="1" id="KW-0732">Signal</keyword>
<dbReference type="Gene3D" id="2.80.10.50">
    <property type="match status" value="2"/>
</dbReference>
<accession>A0A1H2WDG2</accession>
<dbReference type="SUPFAM" id="SSF110221">
    <property type="entry name" value="AbfB domain"/>
    <property type="match status" value="1"/>
</dbReference>
<evidence type="ECO:0000313" key="4">
    <source>
        <dbReference type="Proteomes" id="UP000199515"/>
    </source>
</evidence>
<evidence type="ECO:0000259" key="2">
    <source>
        <dbReference type="SMART" id="SM00458"/>
    </source>
</evidence>
<dbReference type="InterPro" id="IPR035992">
    <property type="entry name" value="Ricin_B-like_lectins"/>
</dbReference>
<dbReference type="GO" id="GO:0046373">
    <property type="term" value="P:L-arabinose metabolic process"/>
    <property type="evidence" value="ECO:0007669"/>
    <property type="project" value="InterPro"/>
</dbReference>
<sequence>MRSAVVAGAAAATIAGLAPAPAFAATAPENPAAAPKNWEPVGVPTTGTAARAAAAQSTDDDKIAAAALLGVNPGPELMILTDRDFTVAMYRIADDQDKPRPLEPGNRTVKTAALKALEEGDAACLTFIKSGMKAAHEEDVKLDLEWRDQQEKERAAKATAGQLLTIPVGNAEKAMSLFDFIAYLDLKADAHKDQLVKEKAQAALTGTPDEQWTFLSSGLGIAHTADVNRLIKERTDQTQAEKDAAIAREAKANAAWHALGIVAPDAMVRLSDQSFVFEISNRVAQDTEVFGAAEEALASHDPVQWKRFIDTGAQEAHERDIENTLRKRDEARSRQILELRTRAANSLAHPALVAAADKALAGTPAERVRFLLTGKDENLTQTLRTVALDDFYLADGNGQALLGPWATGQHPEQVWKVEPGLADPTCHSFASTTRPNYYLRYVNGRLSVDPADGTNAFGPTVTWCARRAGSGIAFGNVQSKVDLAVTAPSGGTVWSVEAPKPPMPIERRYTTDANTRTRLGAPTADAVLGSNGVGYRQYQNGRLYQAFRPGATNLTTSVVAGEVLAKFASLGYEGGVLSYPVEDERTFSKGRVQRFAGGAVYVVSGVGTFVVYGEIYKKYAETGAENGLLSYPASDTVRLSDGVGWYTTFVGNTGAIYYTPATGAKLVYGSIRGRYNELGAEKSWLGYPTSDEFDLPKGRRNTFQSGRIDFSNDGGATVAYKTVPVAPKAIEIKGVESGRCIQVAGLGQDAIRDGAGIELWDCVSGVKQIWDVVPLGNDKYNLKNRNSGKCLDVYNNTLDNQGGIIQHTCHGGLNQQWEFTTDDTGANYALRAVHSAKVLDARAHGTANATLLQQFADKGEGNQRWTIIPQ</sequence>
<dbReference type="CDD" id="cd00161">
    <property type="entry name" value="beta-trefoil_Ricin-like"/>
    <property type="match status" value="1"/>
</dbReference>
<protein>
    <submittedName>
        <fullName evidence="3">LGFP repeat-containing protein</fullName>
    </submittedName>
</protein>
<dbReference type="Pfam" id="PF08310">
    <property type="entry name" value="LGFP"/>
    <property type="match status" value="3"/>
</dbReference>
<dbReference type="InterPro" id="IPR013207">
    <property type="entry name" value="LGFP"/>
</dbReference>
<feature type="chain" id="PRO_5011524380" evidence="1">
    <location>
        <begin position="25"/>
        <end position="870"/>
    </location>
</feature>
<dbReference type="STRING" id="589385.SAMN05421504_1011501"/>
<dbReference type="InterPro" id="IPR007934">
    <property type="entry name" value="AbfB_ABD"/>
</dbReference>
<dbReference type="OrthoDB" id="3635032at2"/>
<keyword evidence="4" id="KW-1185">Reference proteome</keyword>
<gene>
    <name evidence="3" type="ORF">SAMN05421504_1011501</name>
</gene>
<feature type="signal peptide" evidence="1">
    <location>
        <begin position="1"/>
        <end position="24"/>
    </location>
</feature>
<proteinExistence type="predicted"/>
<dbReference type="RefSeq" id="WP_091287743.1">
    <property type="nucleotide sequence ID" value="NZ_FNON01000001.1"/>
</dbReference>
<dbReference type="SUPFAM" id="SSF50370">
    <property type="entry name" value="Ricin B-like lectins"/>
    <property type="match status" value="1"/>
</dbReference>
<dbReference type="Proteomes" id="UP000199515">
    <property type="component" value="Unassembled WGS sequence"/>
</dbReference>
<dbReference type="AlphaFoldDB" id="A0A1H2WDG2"/>
<feature type="domain" description="Ricin B lectin" evidence="2">
    <location>
        <begin position="728"/>
        <end position="868"/>
    </location>
</feature>
<dbReference type="Pfam" id="PF00652">
    <property type="entry name" value="Ricin_B_lectin"/>
    <property type="match status" value="1"/>
</dbReference>
<dbReference type="PROSITE" id="PS50231">
    <property type="entry name" value="RICIN_B_LECTIN"/>
    <property type="match status" value="1"/>
</dbReference>
<dbReference type="GO" id="GO:0046556">
    <property type="term" value="F:alpha-L-arabinofuranosidase activity"/>
    <property type="evidence" value="ECO:0007669"/>
    <property type="project" value="InterPro"/>
</dbReference>
<organism evidence="3 4">
    <name type="scientific">Amycolatopsis xylanica</name>
    <dbReference type="NCBI Taxonomy" id="589385"/>
    <lineage>
        <taxon>Bacteria</taxon>
        <taxon>Bacillati</taxon>
        <taxon>Actinomycetota</taxon>
        <taxon>Actinomycetes</taxon>
        <taxon>Pseudonocardiales</taxon>
        <taxon>Pseudonocardiaceae</taxon>
        <taxon>Amycolatopsis</taxon>
    </lineage>
</organism>
<dbReference type="InterPro" id="IPR036195">
    <property type="entry name" value="AbfB_ABD_sf"/>
</dbReference>
<reference evidence="3 4" key="1">
    <citation type="submission" date="2016-10" db="EMBL/GenBank/DDBJ databases">
        <authorList>
            <person name="de Groot N.N."/>
        </authorList>
    </citation>
    <scope>NUCLEOTIDE SEQUENCE [LARGE SCALE GENOMIC DNA]</scope>
    <source>
        <strain evidence="3 4">CPCC 202699</strain>
    </source>
</reference>
<dbReference type="Pfam" id="PF05270">
    <property type="entry name" value="AbfB"/>
    <property type="match status" value="1"/>
</dbReference>
<dbReference type="EMBL" id="FNON01000001">
    <property type="protein sequence ID" value="SDW78581.1"/>
    <property type="molecule type" value="Genomic_DNA"/>
</dbReference>